<gene>
    <name evidence="3" type="ORF">HF682_10820</name>
</gene>
<comment type="similarity">
    <text evidence="1">Belongs to the UPF0310 family.</text>
</comment>
<dbReference type="InterPro" id="IPR015947">
    <property type="entry name" value="PUA-like_sf"/>
</dbReference>
<dbReference type="NCBIfam" id="NF002616">
    <property type="entry name" value="PRK02268.1-2"/>
    <property type="match status" value="1"/>
</dbReference>
<protein>
    <recommendedName>
        <fullName evidence="1">UPF0310 protein HF682_10820</fullName>
    </recommendedName>
</protein>
<evidence type="ECO:0000313" key="4">
    <source>
        <dbReference type="Proteomes" id="UP000587991"/>
    </source>
</evidence>
<dbReference type="Proteomes" id="UP000587991">
    <property type="component" value="Unassembled WGS sequence"/>
</dbReference>
<dbReference type="InterPro" id="IPR022996">
    <property type="entry name" value="UPF0310"/>
</dbReference>
<reference evidence="3 4" key="1">
    <citation type="submission" date="2020-04" db="EMBL/GenBank/DDBJ databases">
        <title>Draft genome of Leeia sp. IMCC25680.</title>
        <authorList>
            <person name="Song J."/>
            <person name="Cho J.-C."/>
        </authorList>
    </citation>
    <scope>NUCLEOTIDE SEQUENCE [LARGE SCALE GENOMIC DNA]</scope>
    <source>
        <strain evidence="3 4">IMCC25680</strain>
    </source>
</reference>
<dbReference type="RefSeq" id="WP_168877304.1">
    <property type="nucleotide sequence ID" value="NZ_JABAIM010000002.1"/>
</dbReference>
<feature type="domain" description="EVE" evidence="2">
    <location>
        <begin position="2"/>
        <end position="133"/>
    </location>
</feature>
<name>A0A847S6X6_9NEIS</name>
<dbReference type="AlphaFoldDB" id="A0A847S6X6"/>
<organism evidence="3 4">
    <name type="scientific">Leeia aquatica</name>
    <dbReference type="NCBI Taxonomy" id="2725557"/>
    <lineage>
        <taxon>Bacteria</taxon>
        <taxon>Pseudomonadati</taxon>
        <taxon>Pseudomonadota</taxon>
        <taxon>Betaproteobacteria</taxon>
        <taxon>Neisseriales</taxon>
        <taxon>Leeiaceae</taxon>
        <taxon>Leeia</taxon>
    </lineage>
</organism>
<dbReference type="Gene3D" id="3.10.590.10">
    <property type="entry name" value="ph1033 like domains"/>
    <property type="match status" value="1"/>
</dbReference>
<evidence type="ECO:0000313" key="3">
    <source>
        <dbReference type="EMBL" id="NLR75654.1"/>
    </source>
</evidence>
<dbReference type="Pfam" id="PF01878">
    <property type="entry name" value="EVE"/>
    <property type="match status" value="1"/>
</dbReference>
<comment type="caution">
    <text evidence="3">The sequence shown here is derived from an EMBL/GenBank/DDBJ whole genome shotgun (WGS) entry which is preliminary data.</text>
</comment>
<accession>A0A847S6X6</accession>
<evidence type="ECO:0000256" key="1">
    <source>
        <dbReference type="HAMAP-Rule" id="MF_00771"/>
    </source>
</evidence>
<dbReference type="EMBL" id="JABAIM010000002">
    <property type="protein sequence ID" value="NLR75654.1"/>
    <property type="molecule type" value="Genomic_DNA"/>
</dbReference>
<evidence type="ECO:0000259" key="2">
    <source>
        <dbReference type="Pfam" id="PF01878"/>
    </source>
</evidence>
<proteinExistence type="inferred from homology"/>
<dbReference type="InterPro" id="IPR002740">
    <property type="entry name" value="EVE_domain"/>
</dbReference>
<dbReference type="CDD" id="cd21132">
    <property type="entry name" value="EVE-like"/>
    <property type="match status" value="1"/>
</dbReference>
<dbReference type="SUPFAM" id="SSF88697">
    <property type="entry name" value="PUA domain-like"/>
    <property type="match status" value="1"/>
</dbReference>
<keyword evidence="4" id="KW-1185">Reference proteome</keyword>
<dbReference type="HAMAP" id="MF_00771">
    <property type="entry name" value="UPF0310"/>
    <property type="match status" value="1"/>
</dbReference>
<sequence length="157" mass="17493">MKYWIAVASAEHVRRGLAGGFMQVCHGKAAPLRRIQPGDWVSYYSPTITFGGKDTLQAFTAIGRALEPDPYQVDMGEGFHPFRRDVVWSPAQQDAAIRPLLDQLSFTAGQRSWGYAFRYGLFPVTQEDMRLIARSMHSEEAVQLISAYASSSPHKAA</sequence>